<evidence type="ECO:0000259" key="1">
    <source>
        <dbReference type="Pfam" id="PF02627"/>
    </source>
</evidence>
<sequence length="131" mass="14137">MSDRYRRGLDVAEQLANDKLAHFVKSGVAEIAPDFARMVIEFAFGDLYSRESLDLRSREMIAIAALAASGHAGPQLRVHVESASSVGIEKAEVVEILMQVALYSGFPAALNALADCHDLLTDDNCLTRACG</sequence>
<dbReference type="SUPFAM" id="SSF69118">
    <property type="entry name" value="AhpD-like"/>
    <property type="match status" value="1"/>
</dbReference>
<dbReference type="Gene3D" id="1.20.1290.10">
    <property type="entry name" value="AhpD-like"/>
    <property type="match status" value="1"/>
</dbReference>
<keyword evidence="3" id="KW-1185">Reference proteome</keyword>
<dbReference type="EMBL" id="JAMGBE010000002">
    <property type="protein sequence ID" value="MCL6729757.1"/>
    <property type="molecule type" value="Genomic_DNA"/>
</dbReference>
<dbReference type="PANTHER" id="PTHR33570:SF10">
    <property type="entry name" value="GAMMA-CARBOXYMUCONOLACTONE DECARBOXYLASE"/>
    <property type="match status" value="1"/>
</dbReference>
<dbReference type="Pfam" id="PF02627">
    <property type="entry name" value="CMD"/>
    <property type="match status" value="1"/>
</dbReference>
<protein>
    <submittedName>
        <fullName evidence="2">Carboxymuconolactone decarboxylase family protein</fullName>
    </submittedName>
</protein>
<accession>A0ABT0S1N7</accession>
<dbReference type="PANTHER" id="PTHR33570">
    <property type="entry name" value="4-CARBOXYMUCONOLACTONE DECARBOXYLASE FAMILY PROTEIN"/>
    <property type="match status" value="1"/>
</dbReference>
<organism evidence="2 3">
    <name type="scientific">Sphingomonas hankyongi</name>
    <dbReference type="NCBI Taxonomy" id="2908209"/>
    <lineage>
        <taxon>Bacteria</taxon>
        <taxon>Pseudomonadati</taxon>
        <taxon>Pseudomonadota</taxon>
        <taxon>Alphaproteobacteria</taxon>
        <taxon>Sphingomonadales</taxon>
        <taxon>Sphingomonadaceae</taxon>
        <taxon>Sphingomonas</taxon>
    </lineage>
</organism>
<gene>
    <name evidence="2" type="ORF">LZ538_06770</name>
</gene>
<dbReference type="InterPro" id="IPR003779">
    <property type="entry name" value="CMD-like"/>
</dbReference>
<evidence type="ECO:0000313" key="3">
    <source>
        <dbReference type="Proteomes" id="UP001165342"/>
    </source>
</evidence>
<dbReference type="Proteomes" id="UP001165342">
    <property type="component" value="Unassembled WGS sequence"/>
</dbReference>
<reference evidence="2" key="1">
    <citation type="submission" date="2022-05" db="EMBL/GenBank/DDBJ databases">
        <authorList>
            <person name="Jo J.-H."/>
            <person name="Im W.-T."/>
        </authorList>
    </citation>
    <scope>NUCLEOTIDE SEQUENCE</scope>
    <source>
        <strain evidence="2">SE220</strain>
    </source>
</reference>
<name>A0ABT0S1N7_9SPHN</name>
<feature type="domain" description="Carboxymuconolactone decarboxylase-like" evidence="1">
    <location>
        <begin position="33"/>
        <end position="114"/>
    </location>
</feature>
<proteinExistence type="predicted"/>
<comment type="caution">
    <text evidence="2">The sequence shown here is derived from an EMBL/GenBank/DDBJ whole genome shotgun (WGS) entry which is preliminary data.</text>
</comment>
<dbReference type="InterPro" id="IPR052512">
    <property type="entry name" value="4CMD/NDH-1_regulator"/>
</dbReference>
<dbReference type="InterPro" id="IPR029032">
    <property type="entry name" value="AhpD-like"/>
</dbReference>
<dbReference type="RefSeq" id="WP_249831231.1">
    <property type="nucleotide sequence ID" value="NZ_JAMGBE010000002.1"/>
</dbReference>
<evidence type="ECO:0000313" key="2">
    <source>
        <dbReference type="EMBL" id="MCL6729757.1"/>
    </source>
</evidence>